<dbReference type="Proteomes" id="UP000054217">
    <property type="component" value="Unassembled WGS sequence"/>
</dbReference>
<dbReference type="OrthoDB" id="1920326at2759"/>
<evidence type="ECO:0000313" key="2">
    <source>
        <dbReference type="Proteomes" id="UP000054217"/>
    </source>
</evidence>
<keyword evidence="2" id="KW-1185">Reference proteome</keyword>
<dbReference type="AlphaFoldDB" id="A0A0C3NU92"/>
<dbReference type="InParanoid" id="A0A0C3NU92"/>
<proteinExistence type="predicted"/>
<reference evidence="1 2" key="1">
    <citation type="submission" date="2014-04" db="EMBL/GenBank/DDBJ databases">
        <authorList>
            <consortium name="DOE Joint Genome Institute"/>
            <person name="Kuo A."/>
            <person name="Kohler A."/>
            <person name="Costa M.D."/>
            <person name="Nagy L.G."/>
            <person name="Floudas D."/>
            <person name="Copeland A."/>
            <person name="Barry K.W."/>
            <person name="Cichocki N."/>
            <person name="Veneault-Fourrey C."/>
            <person name="LaButti K."/>
            <person name="Lindquist E.A."/>
            <person name="Lipzen A."/>
            <person name="Lundell T."/>
            <person name="Morin E."/>
            <person name="Murat C."/>
            <person name="Sun H."/>
            <person name="Tunlid A."/>
            <person name="Henrissat B."/>
            <person name="Grigoriev I.V."/>
            <person name="Hibbett D.S."/>
            <person name="Martin F."/>
            <person name="Nordberg H.P."/>
            <person name="Cantor M.N."/>
            <person name="Hua S.X."/>
        </authorList>
    </citation>
    <scope>NUCLEOTIDE SEQUENCE [LARGE SCALE GENOMIC DNA]</scope>
    <source>
        <strain evidence="1 2">Marx 270</strain>
    </source>
</reference>
<accession>A0A0C3NU92</accession>
<protein>
    <submittedName>
        <fullName evidence="1">Uncharacterized protein</fullName>
    </submittedName>
</protein>
<reference evidence="2" key="2">
    <citation type="submission" date="2015-01" db="EMBL/GenBank/DDBJ databases">
        <title>Evolutionary Origins and Diversification of the Mycorrhizal Mutualists.</title>
        <authorList>
            <consortium name="DOE Joint Genome Institute"/>
            <consortium name="Mycorrhizal Genomics Consortium"/>
            <person name="Kohler A."/>
            <person name="Kuo A."/>
            <person name="Nagy L.G."/>
            <person name="Floudas D."/>
            <person name="Copeland A."/>
            <person name="Barry K.W."/>
            <person name="Cichocki N."/>
            <person name="Veneault-Fourrey C."/>
            <person name="LaButti K."/>
            <person name="Lindquist E.A."/>
            <person name="Lipzen A."/>
            <person name="Lundell T."/>
            <person name="Morin E."/>
            <person name="Murat C."/>
            <person name="Riley R."/>
            <person name="Ohm R."/>
            <person name="Sun H."/>
            <person name="Tunlid A."/>
            <person name="Henrissat B."/>
            <person name="Grigoriev I.V."/>
            <person name="Hibbett D.S."/>
            <person name="Martin F."/>
        </authorList>
    </citation>
    <scope>NUCLEOTIDE SEQUENCE [LARGE SCALE GENOMIC DNA]</scope>
    <source>
        <strain evidence="2">Marx 270</strain>
    </source>
</reference>
<dbReference type="EMBL" id="KN832009">
    <property type="protein sequence ID" value="KIN99010.1"/>
    <property type="molecule type" value="Genomic_DNA"/>
</dbReference>
<evidence type="ECO:0000313" key="1">
    <source>
        <dbReference type="EMBL" id="KIN99010.1"/>
    </source>
</evidence>
<name>A0A0C3NU92_PISTI</name>
<gene>
    <name evidence="1" type="ORF">M404DRAFT_10463</name>
</gene>
<dbReference type="HOGENOM" id="CLU_969652_0_0_1"/>
<sequence length="275" mass="31120">MAFFIPVADDKITVEAVLKMYGTLYNSQLLSKPKWILSHVQHHIPSPEILLPCIADVITTYGPLKDAVSGQPLFNAWAWEIVKNMLENVHLGYYSDPPGVELHFEIRKDQDGLKLYWCCHGTNSMEGGVHQYLIQHFKSFNTCLQHAINVLLDYAVGTLNRTGMPYFGHFDIPLKNHITHLLELTSNALCHGTAPQSGWMNGDNYAPANETFGMIKLTPDFTKPLGMWEFSPKYAQEQNIHHCLTTTMLHLYSGGSVERYQSVGQMVVKCDQRLP</sequence>
<organism evidence="1 2">
    <name type="scientific">Pisolithus tinctorius Marx 270</name>
    <dbReference type="NCBI Taxonomy" id="870435"/>
    <lineage>
        <taxon>Eukaryota</taxon>
        <taxon>Fungi</taxon>
        <taxon>Dikarya</taxon>
        <taxon>Basidiomycota</taxon>
        <taxon>Agaricomycotina</taxon>
        <taxon>Agaricomycetes</taxon>
        <taxon>Agaricomycetidae</taxon>
        <taxon>Boletales</taxon>
        <taxon>Sclerodermatineae</taxon>
        <taxon>Pisolithaceae</taxon>
        <taxon>Pisolithus</taxon>
    </lineage>
</organism>